<comment type="cofactor">
    <cofactor evidence="2">
        <name>Mg(2+)</name>
        <dbReference type="ChEBI" id="CHEBI:18420"/>
    </cofactor>
</comment>
<evidence type="ECO:0000256" key="2">
    <source>
        <dbReference type="ARBA" id="ARBA00001946"/>
    </source>
</evidence>
<dbReference type="GO" id="GO:0004722">
    <property type="term" value="F:protein serine/threonine phosphatase activity"/>
    <property type="evidence" value="ECO:0007669"/>
    <property type="project" value="UniProtKB-EC"/>
</dbReference>
<sequence>MRTGCLLAGLIGANVAKYSSKNLSRIVIESADFEKGNFKDALRKGFLQIDEDLRAGIRYECVTRILERISSYLHKFPQKDPEYEHETSGCTAIVALLTKDNELDGEAIPLSEDHKPGNPKETERIEKAGGHVEFGRVNGNLALSRALGDFDFKNANVPAQEQAVTADPDITMRKITHQDEFMVLACDGIWDCLSNAQVAAYVRKHVANNVPLKEICERLMDSCLADSTSTGGVGCDNMTVEIVAFLNGQTEDKWYAKIRESVAAVSPMDIVNSIDSPQKETDDNDSDHDAGGMKSESRQYSVDELRNAPSLTSSLSDPQPERETEDRAG</sequence>
<reference evidence="8 9" key="1">
    <citation type="submission" date="2014-09" db="EMBL/GenBank/DDBJ databases">
        <authorList>
            <person name="Ellenberger Sabrina"/>
        </authorList>
    </citation>
    <scope>NUCLEOTIDE SEQUENCE [LARGE SCALE GENOMIC DNA]</scope>
    <source>
        <strain evidence="8 9">CBS 412.66</strain>
    </source>
</reference>
<evidence type="ECO:0000259" key="7">
    <source>
        <dbReference type="PROSITE" id="PS51746"/>
    </source>
</evidence>
<evidence type="ECO:0000256" key="1">
    <source>
        <dbReference type="ARBA" id="ARBA00001936"/>
    </source>
</evidence>
<dbReference type="Proteomes" id="UP000054107">
    <property type="component" value="Unassembled WGS sequence"/>
</dbReference>
<keyword evidence="5" id="KW-0464">Manganese</keyword>
<gene>
    <name evidence="8" type="primary">PARPA_00945.1 scaffold 1336</name>
</gene>
<evidence type="ECO:0000256" key="4">
    <source>
        <dbReference type="ARBA" id="ARBA00013081"/>
    </source>
</evidence>
<comment type="cofactor">
    <cofactor evidence="1">
        <name>Mn(2+)</name>
        <dbReference type="ChEBI" id="CHEBI:29035"/>
    </cofactor>
</comment>
<dbReference type="InterPro" id="IPR015655">
    <property type="entry name" value="PP2C"/>
</dbReference>
<dbReference type="AlphaFoldDB" id="A0A0B7MP43"/>
<comment type="similarity">
    <text evidence="3">Belongs to the PP2C family.</text>
</comment>
<dbReference type="EC" id="3.1.3.16" evidence="4"/>
<dbReference type="EMBL" id="LN719412">
    <property type="protein sequence ID" value="CEP07641.1"/>
    <property type="molecule type" value="Genomic_DNA"/>
</dbReference>
<organism evidence="8 9">
    <name type="scientific">Parasitella parasitica</name>
    <dbReference type="NCBI Taxonomy" id="35722"/>
    <lineage>
        <taxon>Eukaryota</taxon>
        <taxon>Fungi</taxon>
        <taxon>Fungi incertae sedis</taxon>
        <taxon>Mucoromycota</taxon>
        <taxon>Mucoromycotina</taxon>
        <taxon>Mucoromycetes</taxon>
        <taxon>Mucorales</taxon>
        <taxon>Mucorineae</taxon>
        <taxon>Mucoraceae</taxon>
        <taxon>Parasitella</taxon>
    </lineage>
</organism>
<name>A0A0B7MP43_9FUNG</name>
<dbReference type="InterPro" id="IPR001932">
    <property type="entry name" value="PPM-type_phosphatase-like_dom"/>
</dbReference>
<dbReference type="SMART" id="SM00332">
    <property type="entry name" value="PP2Cc"/>
    <property type="match status" value="1"/>
</dbReference>
<dbReference type="Pfam" id="PF00481">
    <property type="entry name" value="PP2C"/>
    <property type="match status" value="1"/>
</dbReference>
<protein>
    <recommendedName>
        <fullName evidence="4">protein-serine/threonine phosphatase</fullName>
        <ecNumber evidence="4">3.1.3.16</ecNumber>
    </recommendedName>
</protein>
<dbReference type="InterPro" id="IPR036457">
    <property type="entry name" value="PPM-type-like_dom_sf"/>
</dbReference>
<evidence type="ECO:0000256" key="6">
    <source>
        <dbReference type="SAM" id="MobiDB-lite"/>
    </source>
</evidence>
<evidence type="ECO:0000313" key="8">
    <source>
        <dbReference type="EMBL" id="CEP07641.1"/>
    </source>
</evidence>
<keyword evidence="9" id="KW-1185">Reference proteome</keyword>
<dbReference type="PROSITE" id="PS51746">
    <property type="entry name" value="PPM_2"/>
    <property type="match status" value="1"/>
</dbReference>
<feature type="domain" description="PPM-type phosphatase" evidence="7">
    <location>
        <begin position="1"/>
        <end position="245"/>
    </location>
</feature>
<dbReference type="Gene3D" id="3.60.40.10">
    <property type="entry name" value="PPM-type phosphatase domain"/>
    <property type="match status" value="1"/>
</dbReference>
<dbReference type="PANTHER" id="PTHR13832">
    <property type="entry name" value="PROTEIN PHOSPHATASE 2C"/>
    <property type="match status" value="1"/>
</dbReference>
<dbReference type="STRING" id="35722.A0A0B7MP43"/>
<evidence type="ECO:0000256" key="3">
    <source>
        <dbReference type="ARBA" id="ARBA00006702"/>
    </source>
</evidence>
<feature type="region of interest" description="Disordered" evidence="6">
    <location>
        <begin position="269"/>
        <end position="329"/>
    </location>
</feature>
<evidence type="ECO:0000313" key="9">
    <source>
        <dbReference type="Proteomes" id="UP000054107"/>
    </source>
</evidence>
<dbReference type="CDD" id="cd00143">
    <property type="entry name" value="PP2Cc"/>
    <property type="match status" value="1"/>
</dbReference>
<evidence type="ECO:0000256" key="5">
    <source>
        <dbReference type="ARBA" id="ARBA00023211"/>
    </source>
</evidence>
<dbReference type="OrthoDB" id="10264738at2759"/>
<feature type="compositionally biased region" description="Basic and acidic residues" evidence="6">
    <location>
        <begin position="277"/>
        <end position="306"/>
    </location>
</feature>
<proteinExistence type="inferred from homology"/>
<dbReference type="PANTHER" id="PTHR13832:SF565">
    <property type="entry name" value="AT28366P-RELATED"/>
    <property type="match status" value="1"/>
</dbReference>
<feature type="compositionally biased region" description="Basic and acidic residues" evidence="6">
    <location>
        <begin position="319"/>
        <end position="329"/>
    </location>
</feature>
<accession>A0A0B7MP43</accession>
<dbReference type="SUPFAM" id="SSF81606">
    <property type="entry name" value="PP2C-like"/>
    <property type="match status" value="1"/>
</dbReference>